<sequence length="76" mass="8782">MGNPLEHQRDAATAVTSEEPWVLKKLALDRASWPRKHDLPSIFYRPAMNPPDDHTQLTKSILGWWLCTVIKGWMID</sequence>
<proteinExistence type="predicted"/>
<keyword evidence="2" id="KW-1185">Reference proteome</keyword>
<gene>
    <name evidence="1" type="ORF">K0M31_003620</name>
</gene>
<dbReference type="Proteomes" id="UP001177670">
    <property type="component" value="Unassembled WGS sequence"/>
</dbReference>
<evidence type="ECO:0000313" key="2">
    <source>
        <dbReference type="Proteomes" id="UP001177670"/>
    </source>
</evidence>
<name>A0AA40FZY9_9HYME</name>
<evidence type="ECO:0000313" key="1">
    <source>
        <dbReference type="EMBL" id="KAK1128135.1"/>
    </source>
</evidence>
<comment type="caution">
    <text evidence="1">The sequence shown here is derived from an EMBL/GenBank/DDBJ whole genome shotgun (WGS) entry which is preliminary data.</text>
</comment>
<dbReference type="EMBL" id="JAHYIQ010000011">
    <property type="protein sequence ID" value="KAK1128135.1"/>
    <property type="molecule type" value="Genomic_DNA"/>
</dbReference>
<dbReference type="AlphaFoldDB" id="A0AA40FZY9"/>
<reference evidence="1" key="1">
    <citation type="submission" date="2021-10" db="EMBL/GenBank/DDBJ databases">
        <title>Melipona bicolor Genome sequencing and assembly.</title>
        <authorList>
            <person name="Araujo N.S."/>
            <person name="Arias M.C."/>
        </authorList>
    </citation>
    <scope>NUCLEOTIDE SEQUENCE</scope>
    <source>
        <strain evidence="1">USP_2M_L1-L4_2017</strain>
        <tissue evidence="1">Whole body</tissue>
    </source>
</reference>
<protein>
    <submittedName>
        <fullName evidence="1">Uncharacterized protein</fullName>
    </submittedName>
</protein>
<accession>A0AA40FZY9</accession>
<organism evidence="1 2">
    <name type="scientific">Melipona bicolor</name>
    <dbReference type="NCBI Taxonomy" id="60889"/>
    <lineage>
        <taxon>Eukaryota</taxon>
        <taxon>Metazoa</taxon>
        <taxon>Ecdysozoa</taxon>
        <taxon>Arthropoda</taxon>
        <taxon>Hexapoda</taxon>
        <taxon>Insecta</taxon>
        <taxon>Pterygota</taxon>
        <taxon>Neoptera</taxon>
        <taxon>Endopterygota</taxon>
        <taxon>Hymenoptera</taxon>
        <taxon>Apocrita</taxon>
        <taxon>Aculeata</taxon>
        <taxon>Apoidea</taxon>
        <taxon>Anthophila</taxon>
        <taxon>Apidae</taxon>
        <taxon>Melipona</taxon>
    </lineage>
</organism>